<dbReference type="GO" id="GO:0046983">
    <property type="term" value="F:protein dimerization activity"/>
    <property type="evidence" value="ECO:0007669"/>
    <property type="project" value="InterPro"/>
</dbReference>
<dbReference type="EMBL" id="FWXY01000014">
    <property type="protein sequence ID" value="SMC90444.1"/>
    <property type="molecule type" value="Genomic_DNA"/>
</dbReference>
<keyword evidence="8" id="KW-0547">Nucleotide-binding</keyword>
<proteinExistence type="predicted"/>
<dbReference type="Proteomes" id="UP000192418">
    <property type="component" value="Unassembled WGS sequence"/>
</dbReference>
<dbReference type="GO" id="GO:0000155">
    <property type="term" value="F:phosphorelay sensor kinase activity"/>
    <property type="evidence" value="ECO:0007669"/>
    <property type="project" value="InterPro"/>
</dbReference>
<dbReference type="InterPro" id="IPR013767">
    <property type="entry name" value="PAS_fold"/>
</dbReference>
<dbReference type="Gene3D" id="6.10.340.10">
    <property type="match status" value="1"/>
</dbReference>
<comment type="subcellular location">
    <subcellularLocation>
        <location evidence="2">Cell membrane</location>
        <topology evidence="2">Multi-pass membrane protein</topology>
    </subcellularLocation>
</comment>
<dbReference type="Pfam" id="PF02518">
    <property type="entry name" value="HATPase_c"/>
    <property type="match status" value="1"/>
</dbReference>
<keyword evidence="20" id="KW-1185">Reference proteome</keyword>
<evidence type="ECO:0000256" key="12">
    <source>
        <dbReference type="ARBA" id="ARBA00023012"/>
    </source>
</evidence>
<dbReference type="InterPro" id="IPR003660">
    <property type="entry name" value="HAMP_dom"/>
</dbReference>
<dbReference type="Pfam" id="PF13188">
    <property type="entry name" value="PAS_8"/>
    <property type="match status" value="1"/>
</dbReference>
<dbReference type="AlphaFoldDB" id="A0A1W2D075"/>
<accession>A0A1W2D075</accession>
<dbReference type="PROSITE" id="PS50113">
    <property type="entry name" value="PAC"/>
    <property type="match status" value="1"/>
</dbReference>
<dbReference type="InterPro" id="IPR000014">
    <property type="entry name" value="PAS"/>
</dbReference>
<dbReference type="Pfam" id="PF07730">
    <property type="entry name" value="HisKA_3"/>
    <property type="match status" value="1"/>
</dbReference>
<dbReference type="CDD" id="cd12912">
    <property type="entry name" value="PDC2_MCP_like"/>
    <property type="match status" value="2"/>
</dbReference>
<keyword evidence="7 14" id="KW-0812">Transmembrane</keyword>
<dbReference type="SUPFAM" id="SSF55874">
    <property type="entry name" value="ATPase domain of HSP90 chaperone/DNA topoisomerase II/histidine kinase"/>
    <property type="match status" value="1"/>
</dbReference>
<evidence type="ECO:0000256" key="4">
    <source>
        <dbReference type="ARBA" id="ARBA00022475"/>
    </source>
</evidence>
<dbReference type="PROSITE" id="PS50885">
    <property type="entry name" value="HAMP"/>
    <property type="match status" value="1"/>
</dbReference>
<dbReference type="InterPro" id="IPR000700">
    <property type="entry name" value="PAS-assoc_C"/>
</dbReference>
<feature type="domain" description="HAMP" evidence="18">
    <location>
        <begin position="354"/>
        <end position="406"/>
    </location>
</feature>
<feature type="transmembrane region" description="Helical" evidence="14">
    <location>
        <begin position="333"/>
        <end position="357"/>
    </location>
</feature>
<dbReference type="SUPFAM" id="SSF158472">
    <property type="entry name" value="HAMP domain-like"/>
    <property type="match status" value="1"/>
</dbReference>
<dbReference type="InterPro" id="IPR050482">
    <property type="entry name" value="Sensor_HK_TwoCompSys"/>
</dbReference>
<dbReference type="Pfam" id="PF00989">
    <property type="entry name" value="PAS"/>
    <property type="match status" value="1"/>
</dbReference>
<keyword evidence="10" id="KW-0067">ATP-binding</keyword>
<dbReference type="SMART" id="SM00304">
    <property type="entry name" value="HAMP"/>
    <property type="match status" value="1"/>
</dbReference>
<dbReference type="GO" id="GO:0006355">
    <property type="term" value="P:regulation of DNA-templated transcription"/>
    <property type="evidence" value="ECO:0007669"/>
    <property type="project" value="InterPro"/>
</dbReference>
<feature type="domain" description="PAS" evidence="16">
    <location>
        <begin position="552"/>
        <end position="627"/>
    </location>
</feature>
<evidence type="ECO:0000256" key="5">
    <source>
        <dbReference type="ARBA" id="ARBA00022553"/>
    </source>
</evidence>
<dbReference type="InterPro" id="IPR004010">
    <property type="entry name" value="Double_Cache_2"/>
</dbReference>
<evidence type="ECO:0000256" key="9">
    <source>
        <dbReference type="ARBA" id="ARBA00022777"/>
    </source>
</evidence>
<keyword evidence="5" id="KW-0597">Phosphoprotein</keyword>
<evidence type="ECO:0000313" key="19">
    <source>
        <dbReference type="EMBL" id="SMC90444.1"/>
    </source>
</evidence>
<dbReference type="SUPFAM" id="SSF55785">
    <property type="entry name" value="PYP-like sensor domain (PAS domain)"/>
    <property type="match status" value="2"/>
</dbReference>
<dbReference type="InterPro" id="IPR003594">
    <property type="entry name" value="HATPase_dom"/>
</dbReference>
<organism evidence="19 20">
    <name type="scientific">Desulfocicer vacuolatum DSM 3385</name>
    <dbReference type="NCBI Taxonomy" id="1121400"/>
    <lineage>
        <taxon>Bacteria</taxon>
        <taxon>Pseudomonadati</taxon>
        <taxon>Thermodesulfobacteriota</taxon>
        <taxon>Desulfobacteria</taxon>
        <taxon>Desulfobacterales</taxon>
        <taxon>Desulfobacteraceae</taxon>
        <taxon>Desulfocicer</taxon>
    </lineage>
</organism>
<dbReference type="InterPro" id="IPR036890">
    <property type="entry name" value="HATPase_C_sf"/>
</dbReference>
<evidence type="ECO:0000256" key="14">
    <source>
        <dbReference type="SAM" id="Phobius"/>
    </source>
</evidence>
<dbReference type="OrthoDB" id="5341439at2"/>
<feature type="domain" description="PAS" evidence="16">
    <location>
        <begin position="425"/>
        <end position="469"/>
    </location>
</feature>
<keyword evidence="13 14" id="KW-0472">Membrane</keyword>
<evidence type="ECO:0000256" key="2">
    <source>
        <dbReference type="ARBA" id="ARBA00004651"/>
    </source>
</evidence>
<reference evidence="19 20" key="1">
    <citation type="submission" date="2017-04" db="EMBL/GenBank/DDBJ databases">
        <authorList>
            <person name="Afonso C.L."/>
            <person name="Miller P.J."/>
            <person name="Scott M.A."/>
            <person name="Spackman E."/>
            <person name="Goraichik I."/>
            <person name="Dimitrov K.M."/>
            <person name="Suarez D.L."/>
            <person name="Swayne D.E."/>
        </authorList>
    </citation>
    <scope>NUCLEOTIDE SEQUENCE [LARGE SCALE GENOMIC DNA]</scope>
    <source>
        <strain evidence="19 20">DSM 3385</strain>
    </source>
</reference>
<sequence length="887" mass="100435">MGKACTALHFQRGLNLSIPIVSDILHFFANLKIKTKLLGAYTLISVLAIFLGGAVIYHQVRITIEANIESELTNATAAIQNMVRTAAATSIKNHLRAIAEKNKEIVTNIYADFLKGLMTEEEAKLLCRKILFSQSIGKTGYIFCVTSSGIATEHPNPGVVGKNFLNRQFVKKMIEMKTGYLEYDWKNPEDVALKPKAMYISYFKPWDWVIAASSYREEFAELINISDFRKSILSLTFGKSGYTYIKDSLGNLIVHPFMTGNYFDAKDKYGEYFVRKICRLKNGKAVYTWKNPGETIERDKMVIFKYIPEYDWIVASTTYLDEIFAPLNTVRNIVFTIILLICVFVFCTSLWINAGVIRPLQNFMKQFALGASGDFNIRMPVKSTDEIGQLADYFNRFMDTLNNYATNLHLEMNQHKMTAQALRSSEEKYRTILERMEEGYFEVDLSGSFSFCNHAMVRMLGKKEDEIMGTRIYNCMNLKNCQALEKIFTIVRQSGKAKQLSDLELIRSDCTLCTVEASVSLRKSSDNTPKGFSGVLRDISERKKNEKALRLSEEMFSKAFRSSPSAMFIAALKDSRIINVNDRFLAVTGHSLFELIGKELSGNHFFYHSMDWKKMMASLSEKALIKNREITFLTAAGEKRTGMISMEQIFLWGESCILGAIEDMTDSRRLEREILIISERERQKLAMELHDDLCPQLIGIEVMTKMLQQRLHGNKGDGCLDNEADRAGKIRSLILDSIEKTRRMSRGLSPVNLTELGFDASLEELATYVREVFNISCTLCYDVSPPFEDITIATHAYYIVHEAVHNAVKHARAKNIYISLTNEDETARLEVRDDGMGFKTSAVFRGMGMQIMRYRAGRIGAVLDVKAAPNGGTIVGLTLEIDVSTGV</sequence>
<keyword evidence="6" id="KW-0808">Transferase</keyword>
<evidence type="ECO:0000259" key="18">
    <source>
        <dbReference type="PROSITE" id="PS50885"/>
    </source>
</evidence>
<evidence type="ECO:0000259" key="15">
    <source>
        <dbReference type="PROSITE" id="PS50109"/>
    </source>
</evidence>
<evidence type="ECO:0000256" key="6">
    <source>
        <dbReference type="ARBA" id="ARBA00022679"/>
    </source>
</evidence>
<evidence type="ECO:0000256" key="10">
    <source>
        <dbReference type="ARBA" id="ARBA00022840"/>
    </source>
</evidence>
<evidence type="ECO:0000259" key="16">
    <source>
        <dbReference type="PROSITE" id="PS50112"/>
    </source>
</evidence>
<evidence type="ECO:0000256" key="3">
    <source>
        <dbReference type="ARBA" id="ARBA00012438"/>
    </source>
</evidence>
<keyword evidence="12" id="KW-0902">Two-component regulatory system</keyword>
<dbReference type="SMART" id="SM01049">
    <property type="entry name" value="Cache_2"/>
    <property type="match status" value="2"/>
</dbReference>
<evidence type="ECO:0000256" key="8">
    <source>
        <dbReference type="ARBA" id="ARBA00022741"/>
    </source>
</evidence>
<dbReference type="InterPro" id="IPR035965">
    <property type="entry name" value="PAS-like_dom_sf"/>
</dbReference>
<evidence type="ECO:0000256" key="7">
    <source>
        <dbReference type="ARBA" id="ARBA00022692"/>
    </source>
</evidence>
<dbReference type="GO" id="GO:0005886">
    <property type="term" value="C:plasma membrane"/>
    <property type="evidence" value="ECO:0007669"/>
    <property type="project" value="UniProtKB-SubCell"/>
</dbReference>
<dbReference type="GO" id="GO:0005524">
    <property type="term" value="F:ATP binding"/>
    <property type="evidence" value="ECO:0007669"/>
    <property type="project" value="UniProtKB-KW"/>
</dbReference>
<evidence type="ECO:0000259" key="17">
    <source>
        <dbReference type="PROSITE" id="PS50113"/>
    </source>
</evidence>
<dbReference type="Pfam" id="PF08269">
    <property type="entry name" value="dCache_2"/>
    <property type="match status" value="1"/>
</dbReference>
<dbReference type="CDD" id="cd00130">
    <property type="entry name" value="PAS"/>
    <property type="match status" value="2"/>
</dbReference>
<evidence type="ECO:0000256" key="1">
    <source>
        <dbReference type="ARBA" id="ARBA00000085"/>
    </source>
</evidence>
<name>A0A1W2D075_9BACT</name>
<dbReference type="PROSITE" id="PS50112">
    <property type="entry name" value="PAS"/>
    <property type="match status" value="2"/>
</dbReference>
<dbReference type="InterPro" id="IPR005467">
    <property type="entry name" value="His_kinase_dom"/>
</dbReference>
<evidence type="ECO:0000313" key="20">
    <source>
        <dbReference type="Proteomes" id="UP000192418"/>
    </source>
</evidence>
<feature type="domain" description="PAC" evidence="17">
    <location>
        <begin position="499"/>
        <end position="551"/>
    </location>
</feature>
<dbReference type="EC" id="2.7.13.3" evidence="3"/>
<dbReference type="PANTHER" id="PTHR24421">
    <property type="entry name" value="NITRATE/NITRITE SENSOR PROTEIN NARX-RELATED"/>
    <property type="match status" value="1"/>
</dbReference>
<dbReference type="PANTHER" id="PTHR24421:SF10">
    <property type="entry name" value="NITRATE_NITRITE SENSOR PROTEIN NARQ"/>
    <property type="match status" value="1"/>
</dbReference>
<dbReference type="CDD" id="cd16917">
    <property type="entry name" value="HATPase_UhpB-NarQ-NarX-like"/>
    <property type="match status" value="1"/>
</dbReference>
<feature type="domain" description="Histidine kinase" evidence="15">
    <location>
        <begin position="799"/>
        <end position="883"/>
    </location>
</feature>
<keyword evidence="4" id="KW-1003">Cell membrane</keyword>
<gene>
    <name evidence="19" type="ORF">SAMN02746065_11493</name>
</gene>
<dbReference type="InterPro" id="IPR033480">
    <property type="entry name" value="sCache_2"/>
</dbReference>
<comment type="catalytic activity">
    <reaction evidence="1">
        <text>ATP + protein L-histidine = ADP + protein N-phospho-L-histidine.</text>
        <dbReference type="EC" id="2.7.13.3"/>
    </reaction>
</comment>
<protein>
    <recommendedName>
        <fullName evidence="3">histidine kinase</fullName>
        <ecNumber evidence="3">2.7.13.3</ecNumber>
    </recommendedName>
</protein>
<dbReference type="SMART" id="SM00091">
    <property type="entry name" value="PAS"/>
    <property type="match status" value="2"/>
</dbReference>
<dbReference type="CDD" id="cd06225">
    <property type="entry name" value="HAMP"/>
    <property type="match status" value="1"/>
</dbReference>
<keyword evidence="9" id="KW-0418">Kinase</keyword>
<dbReference type="Gene3D" id="3.30.565.10">
    <property type="entry name" value="Histidine kinase-like ATPase, C-terminal domain"/>
    <property type="match status" value="1"/>
</dbReference>
<dbReference type="NCBIfam" id="TIGR00229">
    <property type="entry name" value="sensory_box"/>
    <property type="match status" value="2"/>
</dbReference>
<dbReference type="PROSITE" id="PS50109">
    <property type="entry name" value="HIS_KIN"/>
    <property type="match status" value="1"/>
</dbReference>
<feature type="transmembrane region" description="Helical" evidence="14">
    <location>
        <begin position="37"/>
        <end position="57"/>
    </location>
</feature>
<keyword evidence="11 14" id="KW-1133">Transmembrane helix</keyword>
<evidence type="ECO:0000256" key="13">
    <source>
        <dbReference type="ARBA" id="ARBA00023136"/>
    </source>
</evidence>
<dbReference type="STRING" id="1121400.SAMN02746065_11493"/>
<evidence type="ECO:0000256" key="11">
    <source>
        <dbReference type="ARBA" id="ARBA00022989"/>
    </source>
</evidence>
<dbReference type="Gene3D" id="3.30.450.20">
    <property type="entry name" value="PAS domain"/>
    <property type="match status" value="4"/>
</dbReference>
<dbReference type="Pfam" id="PF00672">
    <property type="entry name" value="HAMP"/>
    <property type="match status" value="1"/>
</dbReference>
<dbReference type="Gene3D" id="1.20.5.1930">
    <property type="match status" value="1"/>
</dbReference>
<dbReference type="InterPro" id="IPR011712">
    <property type="entry name" value="Sig_transdc_His_kin_sub3_dim/P"/>
</dbReference>